<dbReference type="InterPro" id="IPR050766">
    <property type="entry name" value="Bact_Lucif_Oxidored"/>
</dbReference>
<dbReference type="Proteomes" id="UP001168537">
    <property type="component" value="Unassembled WGS sequence"/>
</dbReference>
<evidence type="ECO:0000259" key="3">
    <source>
        <dbReference type="Pfam" id="PF00296"/>
    </source>
</evidence>
<dbReference type="PANTHER" id="PTHR30137:SF8">
    <property type="entry name" value="BLR5498 PROTEIN"/>
    <property type="match status" value="1"/>
</dbReference>
<dbReference type="Pfam" id="PF00296">
    <property type="entry name" value="Bac_luciferase"/>
    <property type="match status" value="1"/>
</dbReference>
<sequence length="307" mass="32796">MQVGMQVGMTLPVMEPDLWDDGARTLEAWARAVDEGPFSTLCFGERMAFDNPETLTLLGAVAAWTSRVRLATTVVVPQLHDPVLLAKSLATGDQLCAGRLSVGLGVGGREEDYRVVGADLGTQTMREMAERAEVLKAVWRGDLVAGATRRIGPPPAQEGGPELLVGSMGPRTIRHAARWADGLAGVTLDVDPAGVRRLFDLAEDAWAEAGKDRPRLTTSFWFALDDGSGGAQDGGARAQVHRHLRHYMSWLPADLVDAMAPTTGFAGTPAQLREVLQRFEDIGTDEVHLIPTGSDVAQVAAVAELLG</sequence>
<evidence type="ECO:0000256" key="1">
    <source>
        <dbReference type="ARBA" id="ARBA00023002"/>
    </source>
</evidence>
<dbReference type="EMBL" id="JAUHJR010000006">
    <property type="protein sequence ID" value="MDN4162501.1"/>
    <property type="molecule type" value="Genomic_DNA"/>
</dbReference>
<keyword evidence="1" id="KW-0560">Oxidoreductase</keyword>
<protein>
    <submittedName>
        <fullName evidence="4">LLM class flavin-dependent oxidoreductase</fullName>
    </submittedName>
</protein>
<dbReference type="PANTHER" id="PTHR30137">
    <property type="entry name" value="LUCIFERASE-LIKE MONOOXYGENASE"/>
    <property type="match status" value="1"/>
</dbReference>
<evidence type="ECO:0000256" key="2">
    <source>
        <dbReference type="ARBA" id="ARBA00023033"/>
    </source>
</evidence>
<reference evidence="4" key="1">
    <citation type="submission" date="2023-06" db="EMBL/GenBank/DDBJ databases">
        <title>Draft genome sequence of Nocardioides sp. SOB72.</title>
        <authorList>
            <person name="Zhang G."/>
        </authorList>
    </citation>
    <scope>NUCLEOTIDE SEQUENCE</scope>
    <source>
        <strain evidence="4">SOB72</strain>
    </source>
</reference>
<feature type="domain" description="Luciferase-like" evidence="3">
    <location>
        <begin position="22"/>
        <end position="285"/>
    </location>
</feature>
<proteinExistence type="predicted"/>
<name>A0ABT8EXA5_9ACTN</name>
<dbReference type="Gene3D" id="3.20.20.30">
    <property type="entry name" value="Luciferase-like domain"/>
    <property type="match status" value="1"/>
</dbReference>
<dbReference type="InterPro" id="IPR036661">
    <property type="entry name" value="Luciferase-like_sf"/>
</dbReference>
<keyword evidence="5" id="KW-1185">Reference proteome</keyword>
<comment type="caution">
    <text evidence="4">The sequence shown here is derived from an EMBL/GenBank/DDBJ whole genome shotgun (WGS) entry which is preliminary data.</text>
</comment>
<keyword evidence="2" id="KW-0503">Monooxygenase</keyword>
<evidence type="ECO:0000313" key="4">
    <source>
        <dbReference type="EMBL" id="MDN4162501.1"/>
    </source>
</evidence>
<dbReference type="SUPFAM" id="SSF51679">
    <property type="entry name" value="Bacterial luciferase-like"/>
    <property type="match status" value="1"/>
</dbReference>
<evidence type="ECO:0000313" key="5">
    <source>
        <dbReference type="Proteomes" id="UP001168537"/>
    </source>
</evidence>
<accession>A0ABT8EXA5</accession>
<dbReference type="InterPro" id="IPR011251">
    <property type="entry name" value="Luciferase-like_dom"/>
</dbReference>
<dbReference type="RefSeq" id="WP_300961667.1">
    <property type="nucleotide sequence ID" value="NZ_JAUHJR010000006.1"/>
</dbReference>
<gene>
    <name evidence="4" type="ORF">QWY29_14130</name>
</gene>
<organism evidence="4 5">
    <name type="scientific">Nocardioides abyssi</name>
    <dbReference type="NCBI Taxonomy" id="3058370"/>
    <lineage>
        <taxon>Bacteria</taxon>
        <taxon>Bacillati</taxon>
        <taxon>Actinomycetota</taxon>
        <taxon>Actinomycetes</taxon>
        <taxon>Propionibacteriales</taxon>
        <taxon>Nocardioidaceae</taxon>
        <taxon>Nocardioides</taxon>
    </lineage>
</organism>